<sequence>MKRILFCSFMMLLMLTSEVYAHGLYLSAEGGRLHANFSDHSPASGAVVIVVDDDGIELVRDTLDEKGIWTLPGNIAGVPKVIIVEAPGGHLARITWQEAFRGTTRGFFDSLGVRIATGTASLIGGGFLLKRLLIRKSNI</sequence>
<evidence type="ECO:0000313" key="3">
    <source>
        <dbReference type="EMBL" id="KKO19175.1"/>
    </source>
</evidence>
<feature type="signal peptide" evidence="2">
    <location>
        <begin position="1"/>
        <end position="21"/>
    </location>
</feature>
<proteinExistence type="predicted"/>
<organism evidence="3 4">
    <name type="scientific">Candidatus Brocadia fulgida</name>
    <dbReference type="NCBI Taxonomy" id="380242"/>
    <lineage>
        <taxon>Bacteria</taxon>
        <taxon>Pseudomonadati</taxon>
        <taxon>Planctomycetota</taxon>
        <taxon>Candidatus Brocadiia</taxon>
        <taxon>Candidatus Brocadiales</taxon>
        <taxon>Candidatus Brocadiaceae</taxon>
        <taxon>Candidatus Brocadia</taxon>
    </lineage>
</organism>
<dbReference type="EMBL" id="LAQJ01000212">
    <property type="protein sequence ID" value="KKO19175.1"/>
    <property type="molecule type" value="Genomic_DNA"/>
</dbReference>
<protein>
    <recommendedName>
        <fullName evidence="5">Nickel transport protein</fullName>
    </recommendedName>
</protein>
<gene>
    <name evidence="3" type="ORF">BROFUL_02116</name>
</gene>
<keyword evidence="4" id="KW-1185">Reference proteome</keyword>
<keyword evidence="1" id="KW-1133">Transmembrane helix</keyword>
<feature type="chain" id="PRO_5005644016" description="Nickel transport protein" evidence="2">
    <location>
        <begin position="22"/>
        <end position="139"/>
    </location>
</feature>
<keyword evidence="2" id="KW-0732">Signal</keyword>
<keyword evidence="1" id="KW-0472">Membrane</keyword>
<keyword evidence="1" id="KW-0812">Transmembrane</keyword>
<dbReference type="Proteomes" id="UP000034954">
    <property type="component" value="Unassembled WGS sequence"/>
</dbReference>
<feature type="transmembrane region" description="Helical" evidence="1">
    <location>
        <begin position="111"/>
        <end position="129"/>
    </location>
</feature>
<name>A0A0M2UUA1_9BACT</name>
<dbReference type="AlphaFoldDB" id="A0A0M2UUA1"/>
<comment type="caution">
    <text evidence="3">The sequence shown here is derived from an EMBL/GenBank/DDBJ whole genome shotgun (WGS) entry which is preliminary data.</text>
</comment>
<evidence type="ECO:0000256" key="2">
    <source>
        <dbReference type="SAM" id="SignalP"/>
    </source>
</evidence>
<accession>A0A0M2UUA1</accession>
<evidence type="ECO:0000256" key="1">
    <source>
        <dbReference type="SAM" id="Phobius"/>
    </source>
</evidence>
<reference evidence="3 4" key="1">
    <citation type="journal article" date="2013" name="BMC Microbiol.">
        <title>Identification of the type II cytochrome c maturation pathway in anammox bacteria by comparative genomics.</title>
        <authorList>
            <person name="Ferousi C."/>
            <person name="Speth D.R."/>
            <person name="Reimann J."/>
            <person name="Op den Camp H.J."/>
            <person name="Allen J.W."/>
            <person name="Keltjens J.T."/>
            <person name="Jetten M.S."/>
        </authorList>
    </citation>
    <scope>NUCLEOTIDE SEQUENCE [LARGE SCALE GENOMIC DNA]</scope>
    <source>
        <strain evidence="3">RU1</strain>
    </source>
</reference>
<evidence type="ECO:0008006" key="5">
    <source>
        <dbReference type="Google" id="ProtNLM"/>
    </source>
</evidence>
<evidence type="ECO:0000313" key="4">
    <source>
        <dbReference type="Proteomes" id="UP000034954"/>
    </source>
</evidence>